<name>A0A1C7DNF4_9BACL</name>
<dbReference type="AlphaFoldDB" id="A0A1C7DNF4"/>
<organism evidence="2 3">
    <name type="scientific">Planococcus halocryophilus</name>
    <dbReference type="NCBI Taxonomy" id="1215089"/>
    <lineage>
        <taxon>Bacteria</taxon>
        <taxon>Bacillati</taxon>
        <taxon>Bacillota</taxon>
        <taxon>Bacilli</taxon>
        <taxon>Bacillales</taxon>
        <taxon>Caryophanaceae</taxon>
        <taxon>Planococcus</taxon>
    </lineage>
</organism>
<keyword evidence="3" id="KW-1185">Reference proteome</keyword>
<evidence type="ECO:0000313" key="3">
    <source>
        <dbReference type="Proteomes" id="UP000092687"/>
    </source>
</evidence>
<reference evidence="3" key="1">
    <citation type="submission" date="2016-07" db="EMBL/GenBank/DDBJ databases">
        <authorList>
            <person name="See-Too W.S."/>
        </authorList>
    </citation>
    <scope>NUCLEOTIDE SEQUENCE [LARGE SCALE GENOMIC DNA]</scope>
    <source>
        <strain evidence="3">DSM 24743</strain>
    </source>
</reference>
<reference evidence="3" key="2">
    <citation type="submission" date="2016-10" db="EMBL/GenBank/DDBJ databases">
        <authorList>
            <person name="See-Too W.S."/>
        </authorList>
    </citation>
    <scope>NUCLEOTIDE SEQUENCE [LARGE SCALE GENOMIC DNA]</scope>
    <source>
        <strain evidence="3">DSM 24743</strain>
    </source>
</reference>
<feature type="transmembrane region" description="Helical" evidence="1">
    <location>
        <begin position="108"/>
        <end position="134"/>
    </location>
</feature>
<keyword evidence="1" id="KW-1133">Transmembrane helix</keyword>
<keyword evidence="1" id="KW-0472">Membrane</keyword>
<gene>
    <name evidence="2" type="ORF">BBI08_03890</name>
</gene>
<dbReference type="OrthoDB" id="2622664at2"/>
<dbReference type="Proteomes" id="UP000092687">
    <property type="component" value="Chromosome"/>
</dbReference>
<feature type="transmembrane region" description="Helical" evidence="1">
    <location>
        <begin position="34"/>
        <end position="57"/>
    </location>
</feature>
<accession>A0A1C7DNF4</accession>
<keyword evidence="1" id="KW-0812">Transmembrane</keyword>
<dbReference type="KEGG" id="phc:BBI08_03890"/>
<feature type="transmembrane region" description="Helical" evidence="1">
    <location>
        <begin position="78"/>
        <end position="102"/>
    </location>
</feature>
<sequence>MLKRILAVIVSASILALAVSVLNYVPQNQRESDVYYLGIVVYFLSTIWVYLLFYLVIGVPSSWVIDNYRQQYKEKTNVYQYFIGVALYSLVGLFFGTAYYFILGSKQAYLYNFIETLGFWAIALFLYFQALWVLERGYLAKYVKG</sequence>
<proteinExistence type="predicted"/>
<dbReference type="EMBL" id="CP016537">
    <property type="protein sequence ID" value="ANU13036.1"/>
    <property type="molecule type" value="Genomic_DNA"/>
</dbReference>
<protein>
    <submittedName>
        <fullName evidence="2">Uncharacterized protein</fullName>
    </submittedName>
</protein>
<evidence type="ECO:0000256" key="1">
    <source>
        <dbReference type="SAM" id="Phobius"/>
    </source>
</evidence>
<evidence type="ECO:0000313" key="2">
    <source>
        <dbReference type="EMBL" id="ANU13036.1"/>
    </source>
</evidence>